<feature type="compositionally biased region" description="Polar residues" evidence="1">
    <location>
        <begin position="57"/>
        <end position="82"/>
    </location>
</feature>
<feature type="region of interest" description="Disordered" evidence="1">
    <location>
        <begin position="1"/>
        <end position="165"/>
    </location>
</feature>
<reference evidence="3" key="1">
    <citation type="journal article" date="2021" name="Int. J. Syst. Evol. Microbiol.">
        <title>Actinocatenispora comari sp. nov., an endophytic actinomycete isolated from aerial parts of Comarum salesowianum.</title>
        <authorList>
            <person name="Oyunbileg N."/>
            <person name="Iizaka Y."/>
            <person name="Hamada M."/>
            <person name="Davaapurev B.O."/>
            <person name="Fukumoto A."/>
            <person name="Tsetseg B."/>
            <person name="Kato F."/>
            <person name="Tamura T."/>
            <person name="Batkhuu J."/>
            <person name="Anzai Y."/>
        </authorList>
    </citation>
    <scope>NUCLEOTIDE SEQUENCE [LARGE SCALE GENOMIC DNA]</scope>
    <source>
        <strain evidence="3">NUM-2625</strain>
    </source>
</reference>
<evidence type="ECO:0000313" key="2">
    <source>
        <dbReference type="EMBL" id="GIL28074.1"/>
    </source>
</evidence>
<evidence type="ECO:0000313" key="3">
    <source>
        <dbReference type="Proteomes" id="UP000614996"/>
    </source>
</evidence>
<keyword evidence="3" id="KW-1185">Reference proteome</keyword>
<gene>
    <name evidence="2" type="ORF">NUM_33280</name>
</gene>
<proteinExistence type="predicted"/>
<feature type="compositionally biased region" description="Low complexity" evidence="1">
    <location>
        <begin position="27"/>
        <end position="49"/>
    </location>
</feature>
<name>A0A8J4ENU8_9ACTN</name>
<organism evidence="2 3">
    <name type="scientific">Actinocatenispora comari</name>
    <dbReference type="NCBI Taxonomy" id="2807577"/>
    <lineage>
        <taxon>Bacteria</taxon>
        <taxon>Bacillati</taxon>
        <taxon>Actinomycetota</taxon>
        <taxon>Actinomycetes</taxon>
        <taxon>Micromonosporales</taxon>
        <taxon>Micromonosporaceae</taxon>
        <taxon>Actinocatenispora</taxon>
    </lineage>
</organism>
<dbReference type="Proteomes" id="UP000614996">
    <property type="component" value="Unassembled WGS sequence"/>
</dbReference>
<feature type="compositionally biased region" description="Low complexity" evidence="1">
    <location>
        <begin position="151"/>
        <end position="165"/>
    </location>
</feature>
<evidence type="ECO:0000256" key="1">
    <source>
        <dbReference type="SAM" id="MobiDB-lite"/>
    </source>
</evidence>
<feature type="compositionally biased region" description="Polar residues" evidence="1">
    <location>
        <begin position="1"/>
        <end position="17"/>
    </location>
</feature>
<sequence>MPSQTTAAGTCSSSAEVDTSCPVSDDTCAVTSGGSSAATASAARTSTVVQRRATRQPIATSPASTATPSQAFGASSADSNGIQDRGASARASGMPPVSAASSGISTTTASSHPTAHRPATRSRAYPIGVITPDACGRPLNSTAATRNPMHTVAAASTASRTSGAP</sequence>
<protein>
    <submittedName>
        <fullName evidence="2">Uncharacterized protein</fullName>
    </submittedName>
</protein>
<accession>A0A8J4ENU8</accession>
<comment type="caution">
    <text evidence="2">The sequence shown here is derived from an EMBL/GenBank/DDBJ whole genome shotgun (WGS) entry which is preliminary data.</text>
</comment>
<dbReference type="AlphaFoldDB" id="A0A8J4ENU8"/>
<dbReference type="EMBL" id="BOPO01000055">
    <property type="protein sequence ID" value="GIL28074.1"/>
    <property type="molecule type" value="Genomic_DNA"/>
</dbReference>
<feature type="compositionally biased region" description="Low complexity" evidence="1">
    <location>
        <begin position="98"/>
        <end position="113"/>
    </location>
</feature>